<gene>
    <name evidence="3" type="ORF">KCX74_00520</name>
</gene>
<evidence type="ECO:0000256" key="1">
    <source>
        <dbReference type="ARBA" id="ARBA00022729"/>
    </source>
</evidence>
<dbReference type="InterPro" id="IPR050570">
    <property type="entry name" value="Cell_wall_metabolism_enzyme"/>
</dbReference>
<name>A0A941I9M5_9BACI</name>
<keyword evidence="1" id="KW-0732">Signal</keyword>
<dbReference type="Gene3D" id="2.70.70.10">
    <property type="entry name" value="Glucose Permease (Domain IIA)"/>
    <property type="match status" value="1"/>
</dbReference>
<dbReference type="PANTHER" id="PTHR21666">
    <property type="entry name" value="PEPTIDASE-RELATED"/>
    <property type="match status" value="1"/>
</dbReference>
<dbReference type="AlphaFoldDB" id="A0A941I9M5"/>
<dbReference type="CDD" id="cd12797">
    <property type="entry name" value="M23_peptidase"/>
    <property type="match status" value="1"/>
</dbReference>
<dbReference type="PANTHER" id="PTHR21666:SF289">
    <property type="entry name" value="L-ALA--D-GLU ENDOPEPTIDASE"/>
    <property type="match status" value="1"/>
</dbReference>
<comment type="caution">
    <text evidence="3">The sequence shown here is derived from an EMBL/GenBank/DDBJ whole genome shotgun (WGS) entry which is preliminary data.</text>
</comment>
<evidence type="ECO:0000259" key="2">
    <source>
        <dbReference type="Pfam" id="PF01551"/>
    </source>
</evidence>
<protein>
    <submittedName>
        <fullName evidence="3">M23 family metallopeptidase</fullName>
    </submittedName>
</protein>
<dbReference type="SUPFAM" id="SSF51261">
    <property type="entry name" value="Duplicated hybrid motif"/>
    <property type="match status" value="1"/>
</dbReference>
<dbReference type="GO" id="GO:0004222">
    <property type="term" value="F:metalloendopeptidase activity"/>
    <property type="evidence" value="ECO:0007669"/>
    <property type="project" value="TreeGrafter"/>
</dbReference>
<evidence type="ECO:0000313" key="3">
    <source>
        <dbReference type="EMBL" id="MBR7794522.1"/>
    </source>
</evidence>
<dbReference type="InterPro" id="IPR016047">
    <property type="entry name" value="M23ase_b-sheet_dom"/>
</dbReference>
<dbReference type="InterPro" id="IPR011055">
    <property type="entry name" value="Dup_hybrid_motif"/>
</dbReference>
<keyword evidence="4" id="KW-1185">Reference proteome</keyword>
<proteinExistence type="predicted"/>
<dbReference type="EMBL" id="JAGSOT010000001">
    <property type="protein sequence ID" value="MBR7794522.1"/>
    <property type="molecule type" value="Genomic_DNA"/>
</dbReference>
<dbReference type="Proteomes" id="UP000675284">
    <property type="component" value="Unassembled WGS sequence"/>
</dbReference>
<evidence type="ECO:0000313" key="4">
    <source>
        <dbReference type="Proteomes" id="UP000675284"/>
    </source>
</evidence>
<feature type="domain" description="M23ase beta-sheet core" evidence="2">
    <location>
        <begin position="191"/>
        <end position="289"/>
    </location>
</feature>
<dbReference type="Pfam" id="PF01551">
    <property type="entry name" value="Peptidase_M23"/>
    <property type="match status" value="1"/>
</dbReference>
<sequence length="313" mass="36232">MIIILFSIFPHTFAHAEEKTIYDKRMALFKKTEALSQIPWYYFAAIDNYERNKKQDSDDEKVISIEVPPELWYGLGNSSMIKDERLIVFFNGKGKDGDGDQKADPRNSEDILHTMANYLLEYGQTKDDIKIALWNYYKRDLSVQTIMNTAKVFKEFQDINLTDRDFPVSIAHNYSYRSTWGDRRGFGGLRIHEGTDIFANYGTPVKSTTYGVIEMMGWNLYGGWRIGIRDIYNIYHYYGHMNGYDDDIKVGQVVKPGDILGSVGSTGYGPPGTSGKFPPHLHYGMYKDNGKSEWSFDPYPYLRKWERIAKQKD</sequence>
<accession>A0A941I9M5</accession>
<reference evidence="3" key="1">
    <citation type="submission" date="2021-04" db="EMBL/GenBank/DDBJ databases">
        <title>Isolation and polyphasic classification of algal microorganism.</title>
        <authorList>
            <person name="Wang S."/>
        </authorList>
    </citation>
    <scope>NUCLEOTIDE SEQUENCE</scope>
    <source>
        <strain evidence="3">720a</strain>
    </source>
</reference>
<organism evidence="3 4">
    <name type="scientific">Virgibacillus salarius</name>
    <dbReference type="NCBI Taxonomy" id="447199"/>
    <lineage>
        <taxon>Bacteria</taxon>
        <taxon>Bacillati</taxon>
        <taxon>Bacillota</taxon>
        <taxon>Bacilli</taxon>
        <taxon>Bacillales</taxon>
        <taxon>Bacillaceae</taxon>
        <taxon>Virgibacillus</taxon>
    </lineage>
</organism>